<gene>
    <name evidence="1" type="ORF">CCACVL1_11549</name>
</gene>
<evidence type="ECO:0000313" key="2">
    <source>
        <dbReference type="Proteomes" id="UP000188268"/>
    </source>
</evidence>
<keyword evidence="2" id="KW-1185">Reference proteome</keyword>
<dbReference type="Proteomes" id="UP000188268">
    <property type="component" value="Unassembled WGS sequence"/>
</dbReference>
<accession>A0A1R3IKS3</accession>
<dbReference type="AlphaFoldDB" id="A0A1R3IKS3"/>
<protein>
    <submittedName>
        <fullName evidence="1">Uncharacterized protein</fullName>
    </submittedName>
</protein>
<proteinExistence type="predicted"/>
<reference evidence="1 2" key="1">
    <citation type="submission" date="2013-09" db="EMBL/GenBank/DDBJ databases">
        <title>Corchorus capsularis genome sequencing.</title>
        <authorList>
            <person name="Alam M."/>
            <person name="Haque M.S."/>
            <person name="Islam M.S."/>
            <person name="Emdad E.M."/>
            <person name="Islam M.M."/>
            <person name="Ahmed B."/>
            <person name="Halim A."/>
            <person name="Hossen Q.M.M."/>
            <person name="Hossain M.Z."/>
            <person name="Ahmed R."/>
            <person name="Khan M.M."/>
            <person name="Islam R."/>
            <person name="Rashid M.M."/>
            <person name="Khan S.A."/>
            <person name="Rahman M.S."/>
            <person name="Alam M."/>
        </authorList>
    </citation>
    <scope>NUCLEOTIDE SEQUENCE [LARGE SCALE GENOMIC DNA]</scope>
    <source>
        <strain evidence="2">cv. CVL-1</strain>
        <tissue evidence="1">Whole seedling</tissue>
    </source>
</reference>
<dbReference type="EMBL" id="AWWV01009914">
    <property type="protein sequence ID" value="OMO83121.1"/>
    <property type="molecule type" value="Genomic_DNA"/>
</dbReference>
<comment type="caution">
    <text evidence="1">The sequence shown here is derived from an EMBL/GenBank/DDBJ whole genome shotgun (WGS) entry which is preliminary data.</text>
</comment>
<organism evidence="1 2">
    <name type="scientific">Corchorus capsularis</name>
    <name type="common">Jute</name>
    <dbReference type="NCBI Taxonomy" id="210143"/>
    <lineage>
        <taxon>Eukaryota</taxon>
        <taxon>Viridiplantae</taxon>
        <taxon>Streptophyta</taxon>
        <taxon>Embryophyta</taxon>
        <taxon>Tracheophyta</taxon>
        <taxon>Spermatophyta</taxon>
        <taxon>Magnoliopsida</taxon>
        <taxon>eudicotyledons</taxon>
        <taxon>Gunneridae</taxon>
        <taxon>Pentapetalae</taxon>
        <taxon>rosids</taxon>
        <taxon>malvids</taxon>
        <taxon>Malvales</taxon>
        <taxon>Malvaceae</taxon>
        <taxon>Grewioideae</taxon>
        <taxon>Apeibeae</taxon>
        <taxon>Corchorus</taxon>
    </lineage>
</organism>
<sequence>MAEDGDREGLGDSAAAVIHRFQVRGLVYAAAPVGRGSDPD</sequence>
<evidence type="ECO:0000313" key="1">
    <source>
        <dbReference type="EMBL" id="OMO83121.1"/>
    </source>
</evidence>
<name>A0A1R3IKS3_COCAP</name>
<dbReference type="Gramene" id="OMO83121">
    <property type="protein sequence ID" value="OMO83121"/>
    <property type="gene ID" value="CCACVL1_11549"/>
</dbReference>